<keyword evidence="3" id="KW-0418">Kinase</keyword>
<dbReference type="InterPro" id="IPR050561">
    <property type="entry name" value="PTP"/>
</dbReference>
<dbReference type="InterPro" id="IPR029021">
    <property type="entry name" value="Prot-tyrosine_phosphatase-like"/>
</dbReference>
<dbReference type="Pfam" id="PF22784">
    <property type="entry name" value="PTP-SAK"/>
    <property type="match status" value="1"/>
</dbReference>
<evidence type="ECO:0000259" key="2">
    <source>
        <dbReference type="PROSITE" id="PS50056"/>
    </source>
</evidence>
<sequence length="88" mass="9906">MQQLSELVSDLQRRLAAGDKVYLHCWGGRGRAGTVGACLLAQMYGLSADEALERVQRAFDTRRDNERLSPETDEQRQLVRAFVAQLGR</sequence>
<dbReference type="Proteomes" id="UP000054498">
    <property type="component" value="Unassembled WGS sequence"/>
</dbReference>
<dbReference type="InterPro" id="IPR000387">
    <property type="entry name" value="Tyr_Pase_dom"/>
</dbReference>
<name>A0A0D2LTR3_9CHLO</name>
<accession>A0A0D2LTR3</accession>
<keyword evidence="4" id="KW-1185">Reference proteome</keyword>
<dbReference type="SUPFAM" id="SSF52799">
    <property type="entry name" value="(Phosphotyrosine protein) phosphatases II"/>
    <property type="match status" value="1"/>
</dbReference>
<protein>
    <submittedName>
        <fullName evidence="3">MAP kinase phosphatase 6</fullName>
        <ecNumber evidence="3">3.1.3.48</ecNumber>
    </submittedName>
</protein>
<evidence type="ECO:0000313" key="4">
    <source>
        <dbReference type="Proteomes" id="UP000054498"/>
    </source>
</evidence>
<gene>
    <name evidence="3" type="ORF">MNEG_12906</name>
</gene>
<dbReference type="GO" id="GO:0004725">
    <property type="term" value="F:protein tyrosine phosphatase activity"/>
    <property type="evidence" value="ECO:0007669"/>
    <property type="project" value="UniProtKB-EC"/>
</dbReference>
<evidence type="ECO:0000313" key="3">
    <source>
        <dbReference type="EMBL" id="KIY95054.1"/>
    </source>
</evidence>
<dbReference type="AlphaFoldDB" id="A0A0D2LTR3"/>
<dbReference type="STRING" id="145388.A0A0D2LTR3"/>
<reference evidence="3 4" key="1">
    <citation type="journal article" date="2013" name="BMC Genomics">
        <title>Reconstruction of the lipid metabolism for the microalga Monoraphidium neglectum from its genome sequence reveals characteristics suitable for biofuel production.</title>
        <authorList>
            <person name="Bogen C."/>
            <person name="Al-Dilaimi A."/>
            <person name="Albersmeier A."/>
            <person name="Wichmann J."/>
            <person name="Grundmann M."/>
            <person name="Rupp O."/>
            <person name="Lauersen K.J."/>
            <person name="Blifernez-Klassen O."/>
            <person name="Kalinowski J."/>
            <person name="Goesmann A."/>
            <person name="Mussgnug J.H."/>
            <person name="Kruse O."/>
        </authorList>
    </citation>
    <scope>NUCLEOTIDE SEQUENCE [LARGE SCALE GENOMIC DNA]</scope>
    <source>
        <strain evidence="3 4">SAG 48.87</strain>
    </source>
</reference>
<dbReference type="RefSeq" id="XP_013894074.1">
    <property type="nucleotide sequence ID" value="XM_014038620.1"/>
</dbReference>
<dbReference type="PROSITE" id="PS50056">
    <property type="entry name" value="TYR_PHOSPHATASE_2"/>
    <property type="match status" value="1"/>
</dbReference>
<dbReference type="Gene3D" id="3.90.190.10">
    <property type="entry name" value="Protein tyrosine phosphatase superfamily"/>
    <property type="match status" value="1"/>
</dbReference>
<dbReference type="EC" id="3.1.3.48" evidence="3"/>
<dbReference type="InterPro" id="IPR057023">
    <property type="entry name" value="PTP-SAK"/>
</dbReference>
<feature type="domain" description="Tyrosine specific protein phosphatases" evidence="2">
    <location>
        <begin position="2"/>
        <end position="77"/>
    </location>
</feature>
<dbReference type="GeneID" id="25730315"/>
<keyword evidence="3" id="KW-0808">Transferase</keyword>
<dbReference type="OrthoDB" id="2017893at2759"/>
<evidence type="ECO:0000256" key="1">
    <source>
        <dbReference type="ARBA" id="ARBA00022801"/>
    </source>
</evidence>
<dbReference type="KEGG" id="mng:MNEG_12906"/>
<dbReference type="PANTHER" id="PTHR23339">
    <property type="entry name" value="TYROSINE SPECIFIC PROTEIN PHOSPHATASE AND DUAL SPECIFICITY PROTEIN PHOSPHATASE"/>
    <property type="match status" value="1"/>
</dbReference>
<keyword evidence="1 3" id="KW-0378">Hydrolase</keyword>
<proteinExistence type="predicted"/>
<organism evidence="3 4">
    <name type="scientific">Monoraphidium neglectum</name>
    <dbReference type="NCBI Taxonomy" id="145388"/>
    <lineage>
        <taxon>Eukaryota</taxon>
        <taxon>Viridiplantae</taxon>
        <taxon>Chlorophyta</taxon>
        <taxon>core chlorophytes</taxon>
        <taxon>Chlorophyceae</taxon>
        <taxon>CS clade</taxon>
        <taxon>Sphaeropleales</taxon>
        <taxon>Selenastraceae</taxon>
        <taxon>Monoraphidium</taxon>
    </lineage>
</organism>
<dbReference type="EMBL" id="KK103727">
    <property type="protein sequence ID" value="KIY95054.1"/>
    <property type="molecule type" value="Genomic_DNA"/>
</dbReference>
<dbReference type="GO" id="GO:0016301">
    <property type="term" value="F:kinase activity"/>
    <property type="evidence" value="ECO:0007669"/>
    <property type="project" value="UniProtKB-KW"/>
</dbReference>